<feature type="compositionally biased region" description="Basic and acidic residues" evidence="1">
    <location>
        <begin position="220"/>
        <end position="233"/>
    </location>
</feature>
<evidence type="ECO:0000256" key="1">
    <source>
        <dbReference type="SAM" id="MobiDB-lite"/>
    </source>
</evidence>
<reference evidence="2" key="1">
    <citation type="submission" date="2021-06" db="EMBL/GenBank/DDBJ databases">
        <authorList>
            <person name="Kallberg Y."/>
            <person name="Tangrot J."/>
            <person name="Rosling A."/>
        </authorList>
    </citation>
    <scope>NUCLEOTIDE SEQUENCE</scope>
    <source>
        <strain evidence="2">CL551</strain>
    </source>
</reference>
<proteinExistence type="predicted"/>
<feature type="compositionally biased region" description="Polar residues" evidence="1">
    <location>
        <begin position="234"/>
        <end position="250"/>
    </location>
</feature>
<dbReference type="OrthoDB" id="5596566at2759"/>
<gene>
    <name evidence="2" type="ORF">AMORRO_LOCUS3501</name>
</gene>
<feature type="compositionally biased region" description="Polar residues" evidence="1">
    <location>
        <begin position="258"/>
        <end position="284"/>
    </location>
</feature>
<keyword evidence="3" id="KW-1185">Reference proteome</keyword>
<protein>
    <submittedName>
        <fullName evidence="2">2092_t:CDS:1</fullName>
    </submittedName>
</protein>
<evidence type="ECO:0000313" key="2">
    <source>
        <dbReference type="EMBL" id="CAG8506220.1"/>
    </source>
</evidence>
<dbReference type="AlphaFoldDB" id="A0A9N8ZT29"/>
<feature type="region of interest" description="Disordered" evidence="1">
    <location>
        <begin position="17"/>
        <end position="41"/>
    </location>
</feature>
<feature type="region of interest" description="Disordered" evidence="1">
    <location>
        <begin position="63"/>
        <end position="97"/>
    </location>
</feature>
<name>A0A9N8ZT29_9GLOM</name>
<feature type="compositionally biased region" description="Acidic residues" evidence="1">
    <location>
        <begin position="86"/>
        <end position="97"/>
    </location>
</feature>
<accession>A0A9N8ZT29</accession>
<comment type="caution">
    <text evidence="2">The sequence shown here is derived from an EMBL/GenBank/DDBJ whole genome shotgun (WGS) entry which is preliminary data.</text>
</comment>
<feature type="region of interest" description="Disordered" evidence="1">
    <location>
        <begin position="198"/>
        <end position="292"/>
    </location>
</feature>
<dbReference type="PANTHER" id="PTHR16524:SF2">
    <property type="entry name" value="CELL DEATH REGULATOR AVEN"/>
    <property type="match status" value="1"/>
</dbReference>
<dbReference type="Proteomes" id="UP000789342">
    <property type="component" value="Unassembled WGS sequence"/>
</dbReference>
<dbReference type="EMBL" id="CAJVPV010001717">
    <property type="protein sequence ID" value="CAG8506220.1"/>
    <property type="molecule type" value="Genomic_DNA"/>
</dbReference>
<dbReference type="InterPro" id="IPR026187">
    <property type="entry name" value="Aven"/>
</dbReference>
<evidence type="ECO:0000313" key="3">
    <source>
        <dbReference type="Proteomes" id="UP000789342"/>
    </source>
</evidence>
<feature type="compositionally biased region" description="Polar residues" evidence="1">
    <location>
        <begin position="67"/>
        <end position="76"/>
    </location>
</feature>
<organism evidence="2 3">
    <name type="scientific">Acaulospora morrowiae</name>
    <dbReference type="NCBI Taxonomy" id="94023"/>
    <lineage>
        <taxon>Eukaryota</taxon>
        <taxon>Fungi</taxon>
        <taxon>Fungi incertae sedis</taxon>
        <taxon>Mucoromycota</taxon>
        <taxon>Glomeromycotina</taxon>
        <taxon>Glomeromycetes</taxon>
        <taxon>Diversisporales</taxon>
        <taxon>Acaulosporaceae</taxon>
        <taxon>Acaulospora</taxon>
    </lineage>
</organism>
<dbReference type="PANTHER" id="PTHR16524">
    <property type="entry name" value="CELL DEATH REGULATOR AVEN"/>
    <property type="match status" value="1"/>
</dbReference>
<sequence>MRRCDLTNISNHVRGSINPSCAAHQKRPKFKKNERNAEQNYTGLEKVSRARARARRKKIRAIKPTRQRSQQRTLGSNADRYKDLPSEDTEIQDGGDSEIDDFKQMIDHSEDRSFDPSTYFQFKEEKEWNENIIEADEIYKNLMNIQFDDLNMSLCSVPLHERLDLADDIFLEESDDFTFDMKHPFVPKSVRSINLLHGKSGDTYRSGANDKILAPNTKTTKRDKEKRILDSRSKPPNNNNTSKVPISSPSFVPKQPGKSGNTKNVNTPKSKSNSLADSSRSILTTPVKDDEDIDDFLKSLENEEEVEPKNTSSSKFPKRVWKMTWKIG</sequence>
<dbReference type="GO" id="GO:0010972">
    <property type="term" value="P:negative regulation of G2/M transition of mitotic cell cycle"/>
    <property type="evidence" value="ECO:0007669"/>
    <property type="project" value="TreeGrafter"/>
</dbReference>